<dbReference type="EMBL" id="KQ982080">
    <property type="protein sequence ID" value="KYQ60129.1"/>
    <property type="molecule type" value="Genomic_DNA"/>
</dbReference>
<evidence type="ECO:0000313" key="2">
    <source>
        <dbReference type="Proteomes" id="UP000075809"/>
    </source>
</evidence>
<reference evidence="1 2" key="1">
    <citation type="submission" date="2015-09" db="EMBL/GenBank/DDBJ databases">
        <title>Trachymyrmex zeteki WGS genome.</title>
        <authorList>
            <person name="Nygaard S."/>
            <person name="Hu H."/>
            <person name="Boomsma J."/>
            <person name="Zhang G."/>
        </authorList>
    </citation>
    <scope>NUCLEOTIDE SEQUENCE [LARGE SCALE GENOMIC DNA]</scope>
    <source>
        <strain evidence="1">Tzet28-1</strain>
        <tissue evidence="1">Whole body</tissue>
    </source>
</reference>
<protein>
    <submittedName>
        <fullName evidence="1">Uncharacterized protein</fullName>
    </submittedName>
</protein>
<dbReference type="Proteomes" id="UP000075809">
    <property type="component" value="Unassembled WGS sequence"/>
</dbReference>
<gene>
    <name evidence="1" type="ORF">ALC60_00535</name>
</gene>
<dbReference type="AlphaFoldDB" id="A0A151XIA4"/>
<sequence length="94" mass="10535">MWVAWLVRPDTKTRWFRCYLFPISLATNGEIPEKLRFHPNVDAGGVSASSVSQKFAVTSALKRLGAFSITAQMHKRPLENLKREPSGAVSVITY</sequence>
<evidence type="ECO:0000313" key="1">
    <source>
        <dbReference type="EMBL" id="KYQ60129.1"/>
    </source>
</evidence>
<keyword evidence="2" id="KW-1185">Reference proteome</keyword>
<name>A0A151XIA4_9HYME</name>
<organism evidence="1 2">
    <name type="scientific">Mycetomoellerius zeteki</name>
    <dbReference type="NCBI Taxonomy" id="64791"/>
    <lineage>
        <taxon>Eukaryota</taxon>
        <taxon>Metazoa</taxon>
        <taxon>Ecdysozoa</taxon>
        <taxon>Arthropoda</taxon>
        <taxon>Hexapoda</taxon>
        <taxon>Insecta</taxon>
        <taxon>Pterygota</taxon>
        <taxon>Neoptera</taxon>
        <taxon>Endopterygota</taxon>
        <taxon>Hymenoptera</taxon>
        <taxon>Apocrita</taxon>
        <taxon>Aculeata</taxon>
        <taxon>Formicoidea</taxon>
        <taxon>Formicidae</taxon>
        <taxon>Myrmicinae</taxon>
        <taxon>Mycetomoellerius</taxon>
    </lineage>
</organism>
<accession>A0A151XIA4</accession>
<proteinExistence type="predicted"/>